<dbReference type="GO" id="GO:0000977">
    <property type="term" value="F:RNA polymerase II transcription regulatory region sequence-specific DNA binding"/>
    <property type="evidence" value="ECO:0007669"/>
    <property type="project" value="TreeGrafter"/>
</dbReference>
<feature type="compositionally biased region" description="Basic residues" evidence="6">
    <location>
        <begin position="409"/>
        <end position="444"/>
    </location>
</feature>
<dbReference type="EMBL" id="CAEY01001871">
    <property type="status" value="NOT_ANNOTATED_CDS"/>
    <property type="molecule type" value="Genomic_DNA"/>
</dbReference>
<dbReference type="PROSITE" id="PS50157">
    <property type="entry name" value="ZINC_FINGER_C2H2_2"/>
    <property type="match status" value="1"/>
</dbReference>
<feature type="region of interest" description="Disordered" evidence="6">
    <location>
        <begin position="267"/>
        <end position="322"/>
    </location>
</feature>
<keyword evidence="2" id="KW-0677">Repeat</keyword>
<evidence type="ECO:0000256" key="6">
    <source>
        <dbReference type="SAM" id="MobiDB-lite"/>
    </source>
</evidence>
<feature type="region of interest" description="Disordered" evidence="6">
    <location>
        <begin position="610"/>
        <end position="656"/>
    </location>
</feature>
<evidence type="ECO:0000313" key="9">
    <source>
        <dbReference type="Proteomes" id="UP000015104"/>
    </source>
</evidence>
<dbReference type="SUPFAM" id="SSF57667">
    <property type="entry name" value="beta-beta-alpha zinc fingers"/>
    <property type="match status" value="1"/>
</dbReference>
<feature type="compositionally biased region" description="Polar residues" evidence="6">
    <location>
        <begin position="389"/>
        <end position="407"/>
    </location>
</feature>
<feature type="compositionally biased region" description="Basic residues" evidence="6">
    <location>
        <begin position="283"/>
        <end position="292"/>
    </location>
</feature>
<dbReference type="EnsemblMetazoa" id="tetur07g00090.1">
    <property type="protein sequence ID" value="tetur07g00090.1"/>
    <property type="gene ID" value="tetur07g00090"/>
</dbReference>
<sequence length="894" mass="99954">MCSMKHYGGSYRDDSSFYRSLAEKISENLLYYVDGKPNFHKNDNGCTNSDHVNDVKFSAESIVPKLNLEDYNFPPDYQLNDDEELDKIHFLMDELEYLSSSTKTITPPDNMSMAVENDKLPTWPNMKPGSQAFLCNACGKYFTSLRDFDEHEINNHPNVFCSFTEVQLDQCIPANLLMWHHFSPTGLLRSCKVPQIASSSSEPSIRCTKCHNKFTTAAELYQHIIDCSSTTISPFSSAVTPTKNSKIYNLPVQSNPAFSSSALSVTVSSASPSKPQEPENTTKRRKIARKLKNRDTSIDDTKSEEKSAIQPAPNQDCTKTDTDVSNVNYTPVHRVVRRFAMLNRRIRRRARYFCLNCPAVFSHHLTFAKHRNSCLPPEETDNPEVKTMNDPSDSASRSAEKNLSNKQIGKLKHRIGAQKNEIKRKQKVPTKIVTRRASRQLKTGRNKEEDPEGGVDLNVGEPNTKPNAALSATRVTARKIVIKLRGKAGLKLKRGRAQVNRLGESESNAILSNHNSDAEKTCRALKSGRRRKIIIKRRRRKQQSFTENGPASSSTSTLHNPHPKEPIKHRVILSRRERRCPNCLRLFKYMGNFRKHVQAGCSGNVSQQVNTANEKQSSSNVKNSKDQVQFDESSSLNMHEEQSPASDTSSCSASDQVGRYLSRQKSSVKTSDKKNGKKVDLWKVKQDYPQYAFKGSPAQFHLCPHCKRGFTYLANFRRHTANQCPVKRKGDAEKLSVAGTSANNSDQTSKGACEINNSEKSTSTNETSVKQSGVVNILSTSNCSINQEVNNDCSNVHMNGKNLSTSSTEANTPIESSVIDPTKTKENITSDNLRTFSCGICNRIYCSLISMLKHQLSHKLTDGDANINNTTNGSCKEGSSMDSDKDNKTSENNL</sequence>
<dbReference type="Proteomes" id="UP000015104">
    <property type="component" value="Unassembled WGS sequence"/>
</dbReference>
<feature type="compositionally biased region" description="Polar residues" evidence="6">
    <location>
        <begin position="543"/>
        <end position="559"/>
    </location>
</feature>
<proteinExistence type="predicted"/>
<feature type="compositionally biased region" description="Polar residues" evidence="6">
    <location>
        <begin position="610"/>
        <end position="637"/>
    </location>
</feature>
<feature type="compositionally biased region" description="Low complexity" evidence="6">
    <location>
        <begin position="643"/>
        <end position="655"/>
    </location>
</feature>
<dbReference type="InterPro" id="IPR013087">
    <property type="entry name" value="Znf_C2H2_type"/>
</dbReference>
<reference evidence="8" key="2">
    <citation type="submission" date="2015-06" db="UniProtKB">
        <authorList>
            <consortium name="EnsemblMetazoa"/>
        </authorList>
    </citation>
    <scope>IDENTIFICATION</scope>
</reference>
<feature type="region of interest" description="Disordered" evidence="6">
    <location>
        <begin position="536"/>
        <end position="573"/>
    </location>
</feature>
<evidence type="ECO:0000256" key="2">
    <source>
        <dbReference type="ARBA" id="ARBA00022737"/>
    </source>
</evidence>
<dbReference type="PANTHER" id="PTHR24409:SF295">
    <property type="entry name" value="AZ2-RELATED"/>
    <property type="match status" value="1"/>
</dbReference>
<dbReference type="GO" id="GO:0005634">
    <property type="term" value="C:nucleus"/>
    <property type="evidence" value="ECO:0007669"/>
    <property type="project" value="TreeGrafter"/>
</dbReference>
<dbReference type="GO" id="GO:0008270">
    <property type="term" value="F:zinc ion binding"/>
    <property type="evidence" value="ECO:0007669"/>
    <property type="project" value="UniProtKB-KW"/>
</dbReference>
<keyword evidence="1" id="KW-0479">Metal-binding</keyword>
<dbReference type="SMART" id="SM00355">
    <property type="entry name" value="ZnF_C2H2"/>
    <property type="match status" value="6"/>
</dbReference>
<name>T1K853_TETUR</name>
<dbReference type="InterPro" id="IPR036236">
    <property type="entry name" value="Znf_C2H2_sf"/>
</dbReference>
<evidence type="ECO:0000256" key="4">
    <source>
        <dbReference type="ARBA" id="ARBA00022833"/>
    </source>
</evidence>
<dbReference type="Gene3D" id="3.30.160.60">
    <property type="entry name" value="Classic Zinc Finger"/>
    <property type="match status" value="1"/>
</dbReference>
<feature type="compositionally biased region" description="Polar residues" evidence="6">
    <location>
        <begin position="312"/>
        <end position="322"/>
    </location>
</feature>
<keyword evidence="3 5" id="KW-0863">Zinc-finger</keyword>
<dbReference type="AlphaFoldDB" id="T1K853"/>
<dbReference type="PANTHER" id="PTHR24409">
    <property type="entry name" value="ZINC FINGER PROTEIN 142"/>
    <property type="match status" value="1"/>
</dbReference>
<accession>T1K853</accession>
<dbReference type="HOGENOM" id="CLU_323478_0_0_1"/>
<evidence type="ECO:0000256" key="3">
    <source>
        <dbReference type="ARBA" id="ARBA00022771"/>
    </source>
</evidence>
<evidence type="ECO:0000256" key="1">
    <source>
        <dbReference type="ARBA" id="ARBA00022723"/>
    </source>
</evidence>
<organism evidence="8 9">
    <name type="scientific">Tetranychus urticae</name>
    <name type="common">Two-spotted spider mite</name>
    <dbReference type="NCBI Taxonomy" id="32264"/>
    <lineage>
        <taxon>Eukaryota</taxon>
        <taxon>Metazoa</taxon>
        <taxon>Ecdysozoa</taxon>
        <taxon>Arthropoda</taxon>
        <taxon>Chelicerata</taxon>
        <taxon>Arachnida</taxon>
        <taxon>Acari</taxon>
        <taxon>Acariformes</taxon>
        <taxon>Trombidiformes</taxon>
        <taxon>Prostigmata</taxon>
        <taxon>Eleutherengona</taxon>
        <taxon>Raphignathae</taxon>
        <taxon>Tetranychoidea</taxon>
        <taxon>Tetranychidae</taxon>
        <taxon>Tetranychus</taxon>
    </lineage>
</organism>
<evidence type="ECO:0000259" key="7">
    <source>
        <dbReference type="PROSITE" id="PS50157"/>
    </source>
</evidence>
<evidence type="ECO:0000256" key="5">
    <source>
        <dbReference type="PROSITE-ProRule" id="PRU00042"/>
    </source>
</evidence>
<feature type="compositionally biased region" description="Polar residues" evidence="6">
    <location>
        <begin position="738"/>
        <end position="750"/>
    </location>
</feature>
<keyword evidence="4" id="KW-0862">Zinc</keyword>
<evidence type="ECO:0000313" key="8">
    <source>
        <dbReference type="EnsemblMetazoa" id="tetur07g00090.1"/>
    </source>
</evidence>
<reference evidence="9" key="1">
    <citation type="submission" date="2011-08" db="EMBL/GenBank/DDBJ databases">
        <authorList>
            <person name="Rombauts S."/>
        </authorList>
    </citation>
    <scope>NUCLEOTIDE SEQUENCE</scope>
    <source>
        <strain evidence="9">London</strain>
    </source>
</reference>
<dbReference type="PROSITE" id="PS00028">
    <property type="entry name" value="ZINC_FINGER_C2H2_1"/>
    <property type="match status" value="2"/>
</dbReference>
<dbReference type="GO" id="GO:0000981">
    <property type="term" value="F:DNA-binding transcription factor activity, RNA polymerase II-specific"/>
    <property type="evidence" value="ECO:0007669"/>
    <property type="project" value="TreeGrafter"/>
</dbReference>
<feature type="compositionally biased region" description="Low complexity" evidence="6">
    <location>
        <begin position="754"/>
        <end position="768"/>
    </location>
</feature>
<keyword evidence="9" id="KW-1185">Reference proteome</keyword>
<feature type="domain" description="C2H2-type" evidence="7">
    <location>
        <begin position="133"/>
        <end position="156"/>
    </location>
</feature>
<protein>
    <recommendedName>
        <fullName evidence="7">C2H2-type domain-containing protein</fullName>
    </recommendedName>
</protein>
<dbReference type="eggNOG" id="ENOG502SFRB">
    <property type="taxonomic scope" value="Eukaryota"/>
</dbReference>
<feature type="region of interest" description="Disordered" evidence="6">
    <location>
        <begin position="870"/>
        <end position="894"/>
    </location>
</feature>
<feature type="region of interest" description="Disordered" evidence="6">
    <location>
        <begin position="738"/>
        <end position="770"/>
    </location>
</feature>
<feature type="region of interest" description="Disordered" evidence="6">
    <location>
        <begin position="376"/>
        <end position="467"/>
    </location>
</feature>
<feature type="compositionally biased region" description="Basic and acidic residues" evidence="6">
    <location>
        <begin position="293"/>
        <end position="307"/>
    </location>
</feature>
<feature type="compositionally biased region" description="Basic and acidic residues" evidence="6">
    <location>
        <begin position="882"/>
        <end position="894"/>
    </location>
</feature>